<dbReference type="EMBL" id="JGCY01000253">
    <property type="protein sequence ID" value="EXY74997.1"/>
    <property type="molecule type" value="Genomic_DNA"/>
</dbReference>
<accession>A0A015SXM3</accession>
<name>A0A015SXM3_BACFG</name>
<dbReference type="PATRIC" id="fig|1339315.3.peg.1995"/>
<dbReference type="AlphaFoldDB" id="A0A015SXM3"/>
<dbReference type="Proteomes" id="UP000020529">
    <property type="component" value="Unassembled WGS sequence"/>
</dbReference>
<evidence type="ECO:0000313" key="1">
    <source>
        <dbReference type="EMBL" id="EXY74997.1"/>
    </source>
</evidence>
<protein>
    <submittedName>
        <fullName evidence="1">Putative mobilization protein BmpH</fullName>
    </submittedName>
</protein>
<sequence length="178" mass="21496">MKELERTNEDLHQEIAKRDKGIDTLKIQMQEMQERHGKQIRNLQSIHNQELEAKDREISRLNTLLEKAFKWFPMLREMLRMEKLCAVIGFTKDMIDCLLTRKEAIQCNGKIYSEEHRRKFEIKNNIFKVEKNPTDDSKLVLTINRQPISEWFKEQWEKLRQGLRQPTEEPRKSRGFKL</sequence>
<organism evidence="1 2">
    <name type="scientific">Bacteroides fragilis str. 3988T(B)14</name>
    <dbReference type="NCBI Taxonomy" id="1339315"/>
    <lineage>
        <taxon>Bacteria</taxon>
        <taxon>Pseudomonadati</taxon>
        <taxon>Bacteroidota</taxon>
        <taxon>Bacteroidia</taxon>
        <taxon>Bacteroidales</taxon>
        <taxon>Bacteroidaceae</taxon>
        <taxon>Bacteroides</taxon>
    </lineage>
</organism>
<gene>
    <name evidence="1" type="ORF">M124_1209</name>
</gene>
<comment type="caution">
    <text evidence="1">The sequence shown here is derived from an EMBL/GenBank/DDBJ whole genome shotgun (WGS) entry which is preliminary data.</text>
</comment>
<evidence type="ECO:0000313" key="2">
    <source>
        <dbReference type="Proteomes" id="UP000020529"/>
    </source>
</evidence>
<reference evidence="1 2" key="1">
    <citation type="submission" date="2014-02" db="EMBL/GenBank/DDBJ databases">
        <authorList>
            <person name="Sears C."/>
            <person name="Carroll K."/>
            <person name="Sack B.R."/>
            <person name="Qadri F."/>
            <person name="Myers L.L."/>
            <person name="Chung G.-T."/>
            <person name="Escheverria P."/>
            <person name="Fraser C.M."/>
            <person name="Sadzewicz L."/>
            <person name="Shefchek K.A."/>
            <person name="Tallon L."/>
            <person name="Das S.P."/>
            <person name="Daugherty S."/>
            <person name="Mongodin E.F."/>
        </authorList>
    </citation>
    <scope>NUCLEOTIDE SEQUENCE [LARGE SCALE GENOMIC DNA]</scope>
    <source>
        <strain evidence="2">3988T(B)14</strain>
    </source>
</reference>
<proteinExistence type="predicted"/>